<evidence type="ECO:0000313" key="2">
    <source>
        <dbReference type="EMBL" id="CUS56067.1"/>
    </source>
</evidence>
<proteinExistence type="predicted"/>
<evidence type="ECO:0000259" key="1">
    <source>
        <dbReference type="Pfam" id="PF01458"/>
    </source>
</evidence>
<reference evidence="2" key="1">
    <citation type="submission" date="2015-10" db="EMBL/GenBank/DDBJ databases">
        <authorList>
            <person name="Gilbert D.G."/>
        </authorList>
    </citation>
    <scope>NUCLEOTIDE SEQUENCE</scope>
</reference>
<accession>A0A160TZC9</accession>
<dbReference type="EMBL" id="CZQD01000017">
    <property type="protein sequence ID" value="CUS56067.1"/>
    <property type="molecule type" value="Genomic_DNA"/>
</dbReference>
<dbReference type="InterPro" id="IPR037284">
    <property type="entry name" value="SUF_FeS_clus_asmbl_SufBD_sf"/>
</dbReference>
<dbReference type="PANTHER" id="PTHR43575:SF1">
    <property type="entry name" value="PROTEIN ABCI7, CHLOROPLASTIC"/>
    <property type="match status" value="1"/>
</dbReference>
<gene>
    <name evidence="2" type="ORF">MGWOODY_Hyp70</name>
</gene>
<feature type="domain" description="SUF system FeS cluster assembly SufBD core" evidence="1">
    <location>
        <begin position="154"/>
        <end position="382"/>
    </location>
</feature>
<name>A0A160TZC9_9ZZZZ</name>
<dbReference type="GO" id="GO:0016226">
    <property type="term" value="P:iron-sulfur cluster assembly"/>
    <property type="evidence" value="ECO:0007669"/>
    <property type="project" value="InterPro"/>
</dbReference>
<sequence>MTTALRDMIANPTTAELELVARYGMQPEDSRRERLFEAFSRTGLPHRRLEAWKWTDFKVALQGLDRPSTPPAHDPIPHAGALVFRFSPNGYFPPDHIPDGLNVFEKDEAQALGAAEDVPLGALAASLSGGKARPATLLLEVTSKELPRLHFQFSGEGEANFARVVVVVRSDMALTVSESHLGGAGLTSSVIEFGLQKGSAVNRTVYQRGTSEETIASTALVHLDADSHYTQTSLAFGAKVARLETRVTHQEPSAKATLNAAYLVGKDLHTDFTTHVRHGANSCVTRQLTKGAVLNGGTGVFQGKFFVPRTAGQYTDADMQHKALLLEDGAVVFAKPELEIYADDVECAHGNTSGALDDDQLFYMRQRGLPEKTARALLTQAFVAEAFAEAGALEEVLRAEAEAWLAAV</sequence>
<dbReference type="SUPFAM" id="SSF101960">
    <property type="entry name" value="Stabilizer of iron transporter SufD"/>
    <property type="match status" value="1"/>
</dbReference>
<protein>
    <submittedName>
        <fullName evidence="2">Iron-sulfur cluster assembly protein SufD</fullName>
    </submittedName>
</protein>
<dbReference type="AlphaFoldDB" id="A0A160TZC9"/>
<organism evidence="2">
    <name type="scientific">hydrothermal vent metagenome</name>
    <dbReference type="NCBI Taxonomy" id="652676"/>
    <lineage>
        <taxon>unclassified sequences</taxon>
        <taxon>metagenomes</taxon>
        <taxon>ecological metagenomes</taxon>
    </lineage>
</organism>
<dbReference type="PANTHER" id="PTHR43575">
    <property type="entry name" value="PROTEIN ABCI7, CHLOROPLASTIC"/>
    <property type="match status" value="1"/>
</dbReference>
<dbReference type="InterPro" id="IPR000825">
    <property type="entry name" value="SUF_FeS_clus_asmbl_SufBD_core"/>
</dbReference>
<dbReference type="Pfam" id="PF01458">
    <property type="entry name" value="SUFBD_core"/>
    <property type="match status" value="1"/>
</dbReference>
<dbReference type="InterPro" id="IPR055346">
    <property type="entry name" value="Fe-S_cluster_assembly_SufBD"/>
</dbReference>